<dbReference type="Gene3D" id="2.20.25.80">
    <property type="entry name" value="WRKY domain"/>
    <property type="match status" value="1"/>
</dbReference>
<keyword evidence="4" id="KW-0804">Transcription</keyword>
<evidence type="ECO:0000256" key="3">
    <source>
        <dbReference type="ARBA" id="ARBA00023125"/>
    </source>
</evidence>
<evidence type="ECO:0000313" key="9">
    <source>
        <dbReference type="Proteomes" id="UP001630127"/>
    </source>
</evidence>
<dbReference type="GO" id="GO:0005634">
    <property type="term" value="C:nucleus"/>
    <property type="evidence" value="ECO:0007669"/>
    <property type="project" value="UniProtKB-SubCell"/>
</dbReference>
<evidence type="ECO:0000259" key="7">
    <source>
        <dbReference type="PROSITE" id="PS50811"/>
    </source>
</evidence>
<evidence type="ECO:0000256" key="5">
    <source>
        <dbReference type="ARBA" id="ARBA00023242"/>
    </source>
</evidence>
<dbReference type="SUPFAM" id="SSF118290">
    <property type="entry name" value="WRKY DNA-binding domain"/>
    <property type="match status" value="1"/>
</dbReference>
<evidence type="ECO:0000256" key="1">
    <source>
        <dbReference type="ARBA" id="ARBA00004123"/>
    </source>
</evidence>
<dbReference type="InterPro" id="IPR044810">
    <property type="entry name" value="WRKY_plant"/>
</dbReference>
<organism evidence="8 9">
    <name type="scientific">Cinchona calisaya</name>
    <dbReference type="NCBI Taxonomy" id="153742"/>
    <lineage>
        <taxon>Eukaryota</taxon>
        <taxon>Viridiplantae</taxon>
        <taxon>Streptophyta</taxon>
        <taxon>Embryophyta</taxon>
        <taxon>Tracheophyta</taxon>
        <taxon>Spermatophyta</taxon>
        <taxon>Magnoliopsida</taxon>
        <taxon>eudicotyledons</taxon>
        <taxon>Gunneridae</taxon>
        <taxon>Pentapetalae</taxon>
        <taxon>asterids</taxon>
        <taxon>lamiids</taxon>
        <taxon>Gentianales</taxon>
        <taxon>Rubiaceae</taxon>
        <taxon>Cinchonoideae</taxon>
        <taxon>Cinchoneae</taxon>
        <taxon>Cinchona</taxon>
    </lineage>
</organism>
<feature type="domain" description="WRKY" evidence="7">
    <location>
        <begin position="129"/>
        <end position="194"/>
    </location>
</feature>
<comment type="subcellular location">
    <subcellularLocation>
        <location evidence="1">Nucleus</location>
    </subcellularLocation>
</comment>
<reference evidence="8 9" key="1">
    <citation type="submission" date="2024-11" db="EMBL/GenBank/DDBJ databases">
        <title>A near-complete genome assembly of Cinchona calisaya.</title>
        <authorList>
            <person name="Lian D.C."/>
            <person name="Zhao X.W."/>
            <person name="Wei L."/>
        </authorList>
    </citation>
    <scope>NUCLEOTIDE SEQUENCE [LARGE SCALE GENOMIC DNA]</scope>
    <source>
        <tissue evidence="8">Nenye</tissue>
    </source>
</reference>
<dbReference type="AlphaFoldDB" id="A0ABD2YGE5"/>
<sequence>MSNSTFLPPPEPGVATYHDTTTQKTYPTPPNYLVDNFFNYHQGFEFSEYLNLPNDQQRFIKNVEDSNSSFSSCIPQTPFTQEITSAGSSVSSIDGILNNSHMQEEGCKKVIKKRAKVDGENVIAIRTKTELEILDDGFKWRKYGKKKVKSNPNPRNYYKCSTGGCKVKKRVERDGEDPSYLVTTYEGRHNHESPRVIYCDQLPLAFSYGSWNMQSSQFY</sequence>
<evidence type="ECO:0000256" key="4">
    <source>
        <dbReference type="ARBA" id="ARBA00023163"/>
    </source>
</evidence>
<dbReference type="SMART" id="SM00774">
    <property type="entry name" value="WRKY"/>
    <property type="match status" value="1"/>
</dbReference>
<keyword evidence="9" id="KW-1185">Reference proteome</keyword>
<dbReference type="Proteomes" id="UP001630127">
    <property type="component" value="Unassembled WGS sequence"/>
</dbReference>
<dbReference type="InterPro" id="IPR003657">
    <property type="entry name" value="WRKY_dom"/>
</dbReference>
<evidence type="ECO:0000313" key="8">
    <source>
        <dbReference type="EMBL" id="KAL3504603.1"/>
    </source>
</evidence>
<dbReference type="PROSITE" id="PS50811">
    <property type="entry name" value="WRKY"/>
    <property type="match status" value="1"/>
</dbReference>
<keyword evidence="5" id="KW-0539">Nucleus</keyword>
<accession>A0ABD2YGE5</accession>
<evidence type="ECO:0000256" key="2">
    <source>
        <dbReference type="ARBA" id="ARBA00023015"/>
    </source>
</evidence>
<feature type="region of interest" description="Disordered" evidence="6">
    <location>
        <begin position="1"/>
        <end position="28"/>
    </location>
</feature>
<keyword evidence="2" id="KW-0805">Transcription regulation</keyword>
<keyword evidence="3" id="KW-0238">DNA-binding</keyword>
<dbReference type="EMBL" id="JBJUIK010000014">
    <property type="protein sequence ID" value="KAL3504603.1"/>
    <property type="molecule type" value="Genomic_DNA"/>
</dbReference>
<comment type="caution">
    <text evidence="8">The sequence shown here is derived from an EMBL/GenBank/DDBJ whole genome shotgun (WGS) entry which is preliminary data.</text>
</comment>
<dbReference type="Pfam" id="PF03106">
    <property type="entry name" value="WRKY"/>
    <property type="match status" value="1"/>
</dbReference>
<name>A0ABD2YGE5_9GENT</name>
<dbReference type="FunFam" id="2.20.25.80:FF:000003">
    <property type="entry name" value="WRKY transcription factor 57"/>
    <property type="match status" value="1"/>
</dbReference>
<gene>
    <name evidence="8" type="ORF">ACH5RR_034444</name>
</gene>
<protein>
    <recommendedName>
        <fullName evidence="7">WRKY domain-containing protein</fullName>
    </recommendedName>
</protein>
<dbReference type="InterPro" id="IPR036576">
    <property type="entry name" value="WRKY_dom_sf"/>
</dbReference>
<proteinExistence type="predicted"/>
<dbReference type="GO" id="GO:0003677">
    <property type="term" value="F:DNA binding"/>
    <property type="evidence" value="ECO:0007669"/>
    <property type="project" value="UniProtKB-KW"/>
</dbReference>
<dbReference type="PANTHER" id="PTHR31221">
    <property type="entry name" value="WRKY TRANSCRIPTION FACTOR PROTEIN 1-RELATED"/>
    <property type="match status" value="1"/>
</dbReference>
<dbReference type="PANTHER" id="PTHR31221:SF164">
    <property type="entry name" value="WRKY TRANSCRIPTION FACTOR 51 ISOFORM X1-RELATED"/>
    <property type="match status" value="1"/>
</dbReference>
<evidence type="ECO:0000256" key="6">
    <source>
        <dbReference type="SAM" id="MobiDB-lite"/>
    </source>
</evidence>